<name>A0A318CZQ6_9GAMM</name>
<keyword evidence="1 6" id="KW-0812">Transmembrane</keyword>
<keyword evidence="5 6" id="KW-0472">Membrane</keyword>
<evidence type="ECO:0000259" key="7">
    <source>
        <dbReference type="Pfam" id="PF01059"/>
    </source>
</evidence>
<sequence length="60" mass="7027">MLLASQNHLNNEPYLRQRIYITLLISLQFFLVLAFSATEIIIFYVIFEATLIPTLIIITR</sequence>
<accession>A0A318CZQ6</accession>
<evidence type="ECO:0000313" key="8">
    <source>
        <dbReference type="EMBL" id="PXF62271.1"/>
    </source>
</evidence>
<dbReference type="EMBL" id="QICH01000104">
    <property type="protein sequence ID" value="PXF62271.1"/>
    <property type="molecule type" value="Genomic_DNA"/>
</dbReference>
<evidence type="ECO:0000256" key="5">
    <source>
        <dbReference type="ARBA" id="ARBA00023136"/>
    </source>
</evidence>
<comment type="caution">
    <text evidence="8">The sequence shown here is derived from an EMBL/GenBank/DDBJ whole genome shotgun (WGS) entry which is preliminary data.</text>
</comment>
<evidence type="ECO:0000313" key="9">
    <source>
        <dbReference type="Proteomes" id="UP000247689"/>
    </source>
</evidence>
<evidence type="ECO:0000256" key="6">
    <source>
        <dbReference type="SAM" id="Phobius"/>
    </source>
</evidence>
<evidence type="ECO:0000256" key="2">
    <source>
        <dbReference type="ARBA" id="ARBA00022967"/>
    </source>
</evidence>
<keyword evidence="4" id="KW-0520">NAD</keyword>
<proteinExistence type="predicted"/>
<feature type="domain" description="NADH:ubiquinone oxidoreductase chain 4 N-terminal" evidence="7">
    <location>
        <begin position="1"/>
        <end position="34"/>
    </location>
</feature>
<dbReference type="Proteomes" id="UP000247689">
    <property type="component" value="Unassembled WGS sequence"/>
</dbReference>
<keyword evidence="3 6" id="KW-1133">Transmembrane helix</keyword>
<feature type="transmembrane region" description="Helical" evidence="6">
    <location>
        <begin position="19"/>
        <end position="35"/>
    </location>
</feature>
<organism evidence="8 9">
    <name type="scientific">Kangiella spongicola</name>
    <dbReference type="NCBI Taxonomy" id="796379"/>
    <lineage>
        <taxon>Bacteria</taxon>
        <taxon>Pseudomonadati</taxon>
        <taxon>Pseudomonadota</taxon>
        <taxon>Gammaproteobacteria</taxon>
        <taxon>Kangiellales</taxon>
        <taxon>Kangiellaceae</taxon>
        <taxon>Kangiella</taxon>
    </lineage>
</organism>
<reference evidence="8 9" key="1">
    <citation type="submission" date="2018-05" db="EMBL/GenBank/DDBJ databases">
        <title>Kangiella spongicola genome sequence.</title>
        <authorList>
            <person name="Maclea K.S."/>
            <person name="Goen A.E."/>
            <person name="Kelley C."/>
            <person name="Underriner A."/>
            <person name="Silverwood T."/>
            <person name="Trachtenberg A.M."/>
        </authorList>
    </citation>
    <scope>NUCLEOTIDE SEQUENCE [LARGE SCALE GENOMIC DNA]</scope>
    <source>
        <strain evidence="8 9">ATCC BAA-2076</strain>
    </source>
</reference>
<dbReference type="InterPro" id="IPR000260">
    <property type="entry name" value="NADH4_N"/>
</dbReference>
<evidence type="ECO:0000256" key="4">
    <source>
        <dbReference type="ARBA" id="ARBA00023027"/>
    </source>
</evidence>
<evidence type="ECO:0000256" key="1">
    <source>
        <dbReference type="ARBA" id="ARBA00022692"/>
    </source>
</evidence>
<keyword evidence="9" id="KW-1185">Reference proteome</keyword>
<gene>
    <name evidence="8" type="ORF">DL796_12450</name>
</gene>
<feature type="transmembrane region" description="Helical" evidence="6">
    <location>
        <begin position="41"/>
        <end position="59"/>
    </location>
</feature>
<evidence type="ECO:0000256" key="3">
    <source>
        <dbReference type="ARBA" id="ARBA00022989"/>
    </source>
</evidence>
<protein>
    <recommendedName>
        <fullName evidence="7">NADH:ubiquinone oxidoreductase chain 4 N-terminal domain-containing protein</fullName>
    </recommendedName>
</protein>
<keyword evidence="2" id="KW-1278">Translocase</keyword>
<dbReference type="AlphaFoldDB" id="A0A318CZQ6"/>
<dbReference type="Pfam" id="PF01059">
    <property type="entry name" value="Oxidored_q5_N"/>
    <property type="match status" value="1"/>
</dbReference>